<feature type="compositionally biased region" description="Polar residues" evidence="1">
    <location>
        <begin position="302"/>
        <end position="323"/>
    </location>
</feature>
<feature type="signal peptide" evidence="3">
    <location>
        <begin position="1"/>
        <end position="20"/>
    </location>
</feature>
<evidence type="ECO:0000313" key="6">
    <source>
        <dbReference type="Proteomes" id="UP000176299"/>
    </source>
</evidence>
<evidence type="ECO:0000259" key="4">
    <source>
        <dbReference type="PROSITE" id="PS51841"/>
    </source>
</evidence>
<feature type="compositionally biased region" description="Polar residues" evidence="1">
    <location>
        <begin position="260"/>
        <end position="275"/>
    </location>
</feature>
<name>A0A1G1W299_9BACT</name>
<keyword evidence="2" id="KW-0812">Transmembrane</keyword>
<dbReference type="InterPro" id="IPR001322">
    <property type="entry name" value="Lamin_tail_dom"/>
</dbReference>
<proteinExistence type="predicted"/>
<organism evidence="5 6">
    <name type="scientific">Candidatus Woykebacteria bacterium GWA1_44_8</name>
    <dbReference type="NCBI Taxonomy" id="1802591"/>
    <lineage>
        <taxon>Bacteria</taxon>
        <taxon>Candidatus Woykeibacteriota</taxon>
    </lineage>
</organism>
<evidence type="ECO:0000313" key="5">
    <source>
        <dbReference type="EMBL" id="OGY21714.1"/>
    </source>
</evidence>
<dbReference type="AlphaFoldDB" id="A0A1G1W299"/>
<dbReference type="Proteomes" id="UP000176299">
    <property type="component" value="Unassembled WGS sequence"/>
</dbReference>
<feature type="compositionally biased region" description="Low complexity" evidence="1">
    <location>
        <begin position="281"/>
        <end position="301"/>
    </location>
</feature>
<evidence type="ECO:0000256" key="2">
    <source>
        <dbReference type="SAM" id="Phobius"/>
    </source>
</evidence>
<keyword evidence="2" id="KW-0472">Membrane</keyword>
<dbReference type="InterPro" id="IPR036415">
    <property type="entry name" value="Lamin_tail_dom_sf"/>
</dbReference>
<feature type="compositionally biased region" description="Polar residues" evidence="1">
    <location>
        <begin position="130"/>
        <end position="142"/>
    </location>
</feature>
<feature type="region of interest" description="Disordered" evidence="1">
    <location>
        <begin position="127"/>
        <end position="149"/>
    </location>
</feature>
<keyword evidence="3" id="KW-0732">Signal</keyword>
<reference evidence="5 6" key="1">
    <citation type="journal article" date="2016" name="Nat. Commun.">
        <title>Thousands of microbial genomes shed light on interconnected biogeochemical processes in an aquifer system.</title>
        <authorList>
            <person name="Anantharaman K."/>
            <person name="Brown C.T."/>
            <person name="Hug L.A."/>
            <person name="Sharon I."/>
            <person name="Castelle C.J."/>
            <person name="Probst A.J."/>
            <person name="Thomas B.C."/>
            <person name="Singh A."/>
            <person name="Wilkins M.J."/>
            <person name="Karaoz U."/>
            <person name="Brodie E.L."/>
            <person name="Williams K.H."/>
            <person name="Hubbard S.S."/>
            <person name="Banfield J.F."/>
        </authorList>
    </citation>
    <scope>NUCLEOTIDE SEQUENCE [LARGE SCALE GENOMIC DNA]</scope>
</reference>
<feature type="region of interest" description="Disordered" evidence="1">
    <location>
        <begin position="260"/>
        <end position="334"/>
    </location>
</feature>
<evidence type="ECO:0000256" key="3">
    <source>
        <dbReference type="SAM" id="SignalP"/>
    </source>
</evidence>
<dbReference type="SUPFAM" id="SSF74853">
    <property type="entry name" value="Lamin A/C globular tail domain"/>
    <property type="match status" value="2"/>
</dbReference>
<dbReference type="EMBL" id="MHCN01000011">
    <property type="protein sequence ID" value="OGY21714.1"/>
    <property type="molecule type" value="Genomic_DNA"/>
</dbReference>
<accession>A0A1G1W299</accession>
<dbReference type="PROSITE" id="PS51841">
    <property type="entry name" value="LTD"/>
    <property type="match status" value="1"/>
</dbReference>
<dbReference type="Gene3D" id="2.60.40.1260">
    <property type="entry name" value="Lamin Tail domain"/>
    <property type="match status" value="2"/>
</dbReference>
<feature type="transmembrane region" description="Helical" evidence="2">
    <location>
        <begin position="340"/>
        <end position="361"/>
    </location>
</feature>
<sequence length="368" mass="39350">MLVVLFVLLATFLLSSDTYAAETSVVLNEIYAPTSSEDWVELYNAGGSEIDLSGWELRDAATTPMKTIPDNTRIPPSGLLVFEVSNRLNNSGDTVRLVDKNGMEVDRFEYSSSTANKSFARLTDGKDWQVDQNPTKGSTNGTKPPGDTILPPSTGQVFLTEFMPNPNGGNEWAEVYNPQDFEINIGGWKIDDIEGASSPYSIPEGTKIDGKSYAVFSFSAKLNNSGDTIRLLNPSGEVVESRSFGETTKGISFAKDSQGNWQITATPTPGATNKITPVDGSTKSSTAKTTGKSKTSVTQTSPTLPTITNQELGNPSFEPSSGASGKVAGATSQSTNSKNLSTLLIAAGFSFLVTAIAWPILEKNLWKK</sequence>
<feature type="chain" id="PRO_5009581103" description="LTD domain-containing protein" evidence="3">
    <location>
        <begin position="21"/>
        <end position="368"/>
    </location>
</feature>
<dbReference type="STRING" id="1802591.A2113_04135"/>
<evidence type="ECO:0000256" key="1">
    <source>
        <dbReference type="SAM" id="MobiDB-lite"/>
    </source>
</evidence>
<gene>
    <name evidence="5" type="ORF">A2113_04135</name>
</gene>
<feature type="domain" description="LTD" evidence="4">
    <location>
        <begin position="16"/>
        <end position="180"/>
    </location>
</feature>
<keyword evidence="2" id="KW-1133">Transmembrane helix</keyword>
<comment type="caution">
    <text evidence="5">The sequence shown here is derived from an EMBL/GenBank/DDBJ whole genome shotgun (WGS) entry which is preliminary data.</text>
</comment>
<protein>
    <recommendedName>
        <fullName evidence="4">LTD domain-containing protein</fullName>
    </recommendedName>
</protein>
<dbReference type="Pfam" id="PF00932">
    <property type="entry name" value="LTD"/>
    <property type="match status" value="2"/>
</dbReference>